<organism evidence="2 3">
    <name type="scientific">Acetivibrio clariflavus (strain DSM 19732 / NBRC 101661 / EBR45)</name>
    <name type="common">Clostridium clariflavum</name>
    <dbReference type="NCBI Taxonomy" id="720554"/>
    <lineage>
        <taxon>Bacteria</taxon>
        <taxon>Bacillati</taxon>
        <taxon>Bacillota</taxon>
        <taxon>Clostridia</taxon>
        <taxon>Eubacteriales</taxon>
        <taxon>Oscillospiraceae</taxon>
        <taxon>Acetivibrio</taxon>
    </lineage>
</organism>
<keyword evidence="1" id="KW-0175">Coiled coil</keyword>
<dbReference type="KEGG" id="ccl:Clocl_0334"/>
<dbReference type="STRING" id="720554.Clocl_0334"/>
<dbReference type="AlphaFoldDB" id="G8M1Z2"/>
<protein>
    <submittedName>
        <fullName evidence="2">Septum formation initiator</fullName>
    </submittedName>
</protein>
<proteinExistence type="predicted"/>
<feature type="coiled-coil region" evidence="1">
    <location>
        <begin position="32"/>
        <end position="66"/>
    </location>
</feature>
<dbReference type="OrthoDB" id="9815382at2"/>
<dbReference type="Pfam" id="PF04977">
    <property type="entry name" value="DivIC"/>
    <property type="match status" value="1"/>
</dbReference>
<dbReference type="RefSeq" id="WP_014253707.1">
    <property type="nucleotide sequence ID" value="NC_016627.1"/>
</dbReference>
<evidence type="ECO:0000256" key="1">
    <source>
        <dbReference type="SAM" id="Coils"/>
    </source>
</evidence>
<evidence type="ECO:0000313" key="3">
    <source>
        <dbReference type="Proteomes" id="UP000005435"/>
    </source>
</evidence>
<keyword evidence="3" id="KW-1185">Reference proteome</keyword>
<dbReference type="eggNOG" id="COG2919">
    <property type="taxonomic scope" value="Bacteria"/>
</dbReference>
<name>G8M1Z2_ACECE</name>
<dbReference type="Proteomes" id="UP000005435">
    <property type="component" value="Chromosome"/>
</dbReference>
<dbReference type="HOGENOM" id="CLU_134863_4_1_9"/>
<evidence type="ECO:0000313" key="2">
    <source>
        <dbReference type="EMBL" id="AEV67075.1"/>
    </source>
</evidence>
<accession>G8M1Z2</accession>
<reference evidence="3" key="1">
    <citation type="submission" date="2011-12" db="EMBL/GenBank/DDBJ databases">
        <title>Complete sequence of Clostridium clariflavum DSM 19732.</title>
        <authorList>
            <consortium name="US DOE Joint Genome Institute"/>
            <person name="Lucas S."/>
            <person name="Han J."/>
            <person name="Lapidus A."/>
            <person name="Cheng J.-F."/>
            <person name="Goodwin L."/>
            <person name="Pitluck S."/>
            <person name="Peters L."/>
            <person name="Teshima H."/>
            <person name="Detter J.C."/>
            <person name="Han C."/>
            <person name="Tapia R."/>
            <person name="Land M."/>
            <person name="Hauser L."/>
            <person name="Kyrpides N."/>
            <person name="Ivanova N."/>
            <person name="Pagani I."/>
            <person name="Kitzmiller T."/>
            <person name="Lynd L."/>
            <person name="Izquierdo J."/>
            <person name="Woyke T."/>
        </authorList>
    </citation>
    <scope>NUCLEOTIDE SEQUENCE [LARGE SCALE GENOMIC DNA]</scope>
    <source>
        <strain evidence="3">DSM 19732 / NBRC 101661 / EBR45</strain>
    </source>
</reference>
<sequence length="92" mass="10720" precursor="true">MNKRKKSKLGTLLFLGALAYLTYLLINQQGILYAKKAQLDELNAKIRAEEENRERLIRQTEEVNSEENIEKIAREKLGMVKRGERVFIDVNN</sequence>
<dbReference type="InterPro" id="IPR007060">
    <property type="entry name" value="FtsL/DivIC"/>
</dbReference>
<reference evidence="2 3" key="2">
    <citation type="journal article" date="2012" name="Stand. Genomic Sci.">
        <title>Complete Genome Sequence of Clostridium clariflavum DSM 19732.</title>
        <authorList>
            <person name="Izquierdo J.A."/>
            <person name="Goodwin L."/>
            <person name="Davenport K.W."/>
            <person name="Teshima H."/>
            <person name="Bruce D."/>
            <person name="Detter C."/>
            <person name="Tapia R."/>
            <person name="Han S."/>
            <person name="Land M."/>
            <person name="Hauser L."/>
            <person name="Jeffries C.D."/>
            <person name="Han J."/>
            <person name="Pitluck S."/>
            <person name="Nolan M."/>
            <person name="Chen A."/>
            <person name="Huntemann M."/>
            <person name="Mavromatis K."/>
            <person name="Mikhailova N."/>
            <person name="Liolios K."/>
            <person name="Woyke T."/>
            <person name="Lynd L.R."/>
        </authorList>
    </citation>
    <scope>NUCLEOTIDE SEQUENCE [LARGE SCALE GENOMIC DNA]</scope>
    <source>
        <strain evidence="3">DSM 19732 / NBRC 101661 / EBR45</strain>
    </source>
</reference>
<dbReference type="EMBL" id="CP003065">
    <property type="protein sequence ID" value="AEV67075.1"/>
    <property type="molecule type" value="Genomic_DNA"/>
</dbReference>
<gene>
    <name evidence="2" type="ordered locus">Clocl_0334</name>
</gene>